<keyword evidence="2" id="KW-1185">Reference proteome</keyword>
<accession>A0ACB9Z0K1</accession>
<dbReference type="Proteomes" id="UP001497700">
    <property type="component" value="Unassembled WGS sequence"/>
</dbReference>
<evidence type="ECO:0000313" key="2">
    <source>
        <dbReference type="Proteomes" id="UP001497700"/>
    </source>
</evidence>
<protein>
    <submittedName>
        <fullName evidence="1">Uncharacterized protein</fullName>
    </submittedName>
</protein>
<comment type="caution">
    <text evidence="1">The sequence shown here is derived from an EMBL/GenBank/DDBJ whole genome shotgun (WGS) entry which is preliminary data.</text>
</comment>
<reference evidence="1 2" key="1">
    <citation type="journal article" date="2022" name="New Phytol.">
        <title>Ecological generalism drives hyperdiversity of secondary metabolite gene clusters in xylarialean endophytes.</title>
        <authorList>
            <person name="Franco M.E.E."/>
            <person name="Wisecaver J.H."/>
            <person name="Arnold A.E."/>
            <person name="Ju Y.M."/>
            <person name="Slot J.C."/>
            <person name="Ahrendt S."/>
            <person name="Moore L.P."/>
            <person name="Eastman K.E."/>
            <person name="Scott K."/>
            <person name="Konkel Z."/>
            <person name="Mondo S.J."/>
            <person name="Kuo A."/>
            <person name="Hayes R.D."/>
            <person name="Haridas S."/>
            <person name="Andreopoulos B."/>
            <person name="Riley R."/>
            <person name="LaButti K."/>
            <person name="Pangilinan J."/>
            <person name="Lipzen A."/>
            <person name="Amirebrahimi M."/>
            <person name="Yan J."/>
            <person name="Adam C."/>
            <person name="Keymanesh K."/>
            <person name="Ng V."/>
            <person name="Louie K."/>
            <person name="Northen T."/>
            <person name="Drula E."/>
            <person name="Henrissat B."/>
            <person name="Hsieh H.M."/>
            <person name="Youens-Clark K."/>
            <person name="Lutzoni F."/>
            <person name="Miadlikowska J."/>
            <person name="Eastwood D.C."/>
            <person name="Hamelin R.C."/>
            <person name="Grigoriev I.V."/>
            <person name="U'Ren J.M."/>
        </authorList>
    </citation>
    <scope>NUCLEOTIDE SEQUENCE [LARGE SCALE GENOMIC DNA]</scope>
    <source>
        <strain evidence="1 2">CBS 119005</strain>
    </source>
</reference>
<evidence type="ECO:0000313" key="1">
    <source>
        <dbReference type="EMBL" id="KAI4865174.1"/>
    </source>
</evidence>
<name>A0ACB9Z0K1_9PEZI</name>
<organism evidence="1 2">
    <name type="scientific">Hypoxylon rubiginosum</name>
    <dbReference type="NCBI Taxonomy" id="110542"/>
    <lineage>
        <taxon>Eukaryota</taxon>
        <taxon>Fungi</taxon>
        <taxon>Dikarya</taxon>
        <taxon>Ascomycota</taxon>
        <taxon>Pezizomycotina</taxon>
        <taxon>Sordariomycetes</taxon>
        <taxon>Xylariomycetidae</taxon>
        <taxon>Xylariales</taxon>
        <taxon>Hypoxylaceae</taxon>
        <taxon>Hypoxylon</taxon>
    </lineage>
</organism>
<gene>
    <name evidence="1" type="ORF">F4820DRAFT_420990</name>
</gene>
<sequence length="368" mass="40922">MGAYQSTPSASTIEHARNKAIEKKAEWIITPQQIGLKILVQPDNTDDTNVDIVAIHGVGAKPQYTWVHRDGNINWLSHPTMLPAALPKARVMTYNYASHWFGENAIKQSLSGVANKLLHSLVDERKNCMNRPIILIGHCFGGLVAQEVYNTAVSLPEDFPGIENSIAGIVFLGTPHRGIPESSGLRTQGQIYQAIIEAKVQVEDGLMQTIAQDNEILVNVVHNFTRKVEIRHDNAPKLFCFYEQKKCRIGRVIGLEDPLEFVVTESSGTLNGIDKEALPLGHFEMNKFQGFDDDNYKSVLRQILKMIGSRTILQDQMEVTPNSSSPMALAARNPSPMTLTASNLSPMALLLGEYMTSQNRRIYEVENV</sequence>
<dbReference type="EMBL" id="MU393475">
    <property type="protein sequence ID" value="KAI4865174.1"/>
    <property type="molecule type" value="Genomic_DNA"/>
</dbReference>
<proteinExistence type="predicted"/>